<protein>
    <submittedName>
        <fullName evidence="2">YjdF family protein</fullName>
    </submittedName>
</protein>
<feature type="compositionally biased region" description="Basic and acidic residues" evidence="1">
    <location>
        <begin position="100"/>
        <end position="127"/>
    </location>
</feature>
<dbReference type="RefSeq" id="WP_310769910.1">
    <property type="nucleotide sequence ID" value="NZ_CP134050.1"/>
</dbReference>
<reference evidence="2 3" key="1">
    <citation type="submission" date="2023-09" db="EMBL/GenBank/DDBJ databases">
        <title>Complete Genome and Methylome dissection of Bacillus brevis NEB573 original source of BbsI restriction endonuclease.</title>
        <authorList>
            <person name="Fomenkov A."/>
            <person name="Roberts R.D."/>
        </authorList>
    </citation>
    <scope>NUCLEOTIDE SEQUENCE [LARGE SCALE GENOMIC DNA]</scope>
    <source>
        <strain evidence="2 3">NEB573</strain>
    </source>
</reference>
<evidence type="ECO:0000313" key="2">
    <source>
        <dbReference type="EMBL" id="WNC15807.1"/>
    </source>
</evidence>
<proteinExistence type="predicted"/>
<organism evidence="2 3">
    <name type="scientific">Brevibacillus brevis</name>
    <name type="common">Bacillus brevis</name>
    <dbReference type="NCBI Taxonomy" id="1393"/>
    <lineage>
        <taxon>Bacteria</taxon>
        <taxon>Bacillati</taxon>
        <taxon>Bacillota</taxon>
        <taxon>Bacilli</taxon>
        <taxon>Bacillales</taxon>
        <taxon>Paenibacillaceae</taxon>
        <taxon>Brevibacillus</taxon>
    </lineage>
</organism>
<accession>A0ABY9TA56</accession>
<dbReference type="EMBL" id="CP134050">
    <property type="protein sequence ID" value="WNC15807.1"/>
    <property type="molecule type" value="Genomic_DNA"/>
</dbReference>
<feature type="region of interest" description="Disordered" evidence="1">
    <location>
        <begin position="100"/>
        <end position="137"/>
    </location>
</feature>
<dbReference type="Proteomes" id="UP001256827">
    <property type="component" value="Chromosome"/>
</dbReference>
<keyword evidence="3" id="KW-1185">Reference proteome</keyword>
<name>A0ABY9TA56_BREBE</name>
<feature type="compositionally biased region" description="Basic residues" evidence="1">
    <location>
        <begin position="128"/>
        <end position="137"/>
    </location>
</feature>
<gene>
    <name evidence="2" type="ORF">RGB73_05595</name>
</gene>
<evidence type="ECO:0000256" key="1">
    <source>
        <dbReference type="SAM" id="MobiDB-lite"/>
    </source>
</evidence>
<dbReference type="InterPro" id="IPR016787">
    <property type="entry name" value="UCP021328"/>
</dbReference>
<sequence>MKLTVYHDGQFWVGVVEEYGKGKVMAGRYVFGAEPNDQEILAFVLQQIDAVTSRLSQAVEQGRAAGERRVNPKRLARQVAREMECKGVSSYAQEAIQREYEQRKKERQTSTRQQKEMHKERLREIKRQKAKAKHRGK</sequence>
<dbReference type="PIRSF" id="PIRSF021328">
    <property type="entry name" value="UCP021328"/>
    <property type="match status" value="1"/>
</dbReference>
<evidence type="ECO:0000313" key="3">
    <source>
        <dbReference type="Proteomes" id="UP001256827"/>
    </source>
</evidence>
<dbReference type="Pfam" id="PF11208">
    <property type="entry name" value="DUF2992"/>
    <property type="match status" value="1"/>
</dbReference>